<evidence type="ECO:0000313" key="2">
    <source>
        <dbReference type="Proteomes" id="UP000694564"/>
    </source>
</evidence>
<organism evidence="1 2">
    <name type="scientific">Sciurus vulgaris</name>
    <name type="common">Eurasian red squirrel</name>
    <dbReference type="NCBI Taxonomy" id="55149"/>
    <lineage>
        <taxon>Eukaryota</taxon>
        <taxon>Metazoa</taxon>
        <taxon>Chordata</taxon>
        <taxon>Craniata</taxon>
        <taxon>Vertebrata</taxon>
        <taxon>Euteleostomi</taxon>
        <taxon>Mammalia</taxon>
        <taxon>Eutheria</taxon>
        <taxon>Euarchontoglires</taxon>
        <taxon>Glires</taxon>
        <taxon>Rodentia</taxon>
        <taxon>Sciuromorpha</taxon>
        <taxon>Sciuridae</taxon>
        <taxon>Sciurinae</taxon>
        <taxon>Sciurini</taxon>
        <taxon>Sciurus</taxon>
    </lineage>
</organism>
<proteinExistence type="predicted"/>
<keyword evidence="2" id="KW-1185">Reference proteome</keyword>
<sequence>MNFTPFLPPADLTILQNVKGPQKVCGELILSDTMENPSNGPGRPRDPALTCGTRSHRLLAFVTKSFRGGYQILQN</sequence>
<reference evidence="1" key="1">
    <citation type="submission" date="2025-08" db="UniProtKB">
        <authorList>
            <consortium name="Ensembl"/>
        </authorList>
    </citation>
    <scope>IDENTIFICATION</scope>
</reference>
<evidence type="ECO:0000313" key="1">
    <source>
        <dbReference type="Ensembl" id="ENSSVLP00005019468.1"/>
    </source>
</evidence>
<protein>
    <submittedName>
        <fullName evidence="1">Uncharacterized protein</fullName>
    </submittedName>
</protein>
<dbReference type="GeneTree" id="ENSGT00410000029400"/>
<name>A0A8D2D5N3_SCIVU</name>
<dbReference type="Proteomes" id="UP000694564">
    <property type="component" value="Chromosome X"/>
</dbReference>
<dbReference type="Ensembl" id="ENSSVLT00005021694.1">
    <property type="protein sequence ID" value="ENSSVLP00005019468.1"/>
    <property type="gene ID" value="ENSSVLG00005015556.1"/>
</dbReference>
<reference evidence="1" key="2">
    <citation type="submission" date="2025-09" db="UniProtKB">
        <authorList>
            <consortium name="Ensembl"/>
        </authorList>
    </citation>
    <scope>IDENTIFICATION</scope>
</reference>
<dbReference type="AlphaFoldDB" id="A0A8D2D5N3"/>
<accession>A0A8D2D5N3</accession>